<gene>
    <name evidence="2" type="ORF">RRF57_000901</name>
</gene>
<organism evidence="2 3">
    <name type="scientific">Xylaria bambusicola</name>
    <dbReference type="NCBI Taxonomy" id="326684"/>
    <lineage>
        <taxon>Eukaryota</taxon>
        <taxon>Fungi</taxon>
        <taxon>Dikarya</taxon>
        <taxon>Ascomycota</taxon>
        <taxon>Pezizomycotina</taxon>
        <taxon>Sordariomycetes</taxon>
        <taxon>Xylariomycetidae</taxon>
        <taxon>Xylariales</taxon>
        <taxon>Xylariaceae</taxon>
        <taxon>Xylaria</taxon>
    </lineage>
</organism>
<evidence type="ECO:0000313" key="2">
    <source>
        <dbReference type="EMBL" id="KAK5625185.1"/>
    </source>
</evidence>
<protein>
    <submittedName>
        <fullName evidence="2">Uncharacterized protein</fullName>
    </submittedName>
</protein>
<dbReference type="Proteomes" id="UP001305414">
    <property type="component" value="Unassembled WGS sequence"/>
</dbReference>
<reference evidence="2 3" key="1">
    <citation type="submission" date="2023-10" db="EMBL/GenBank/DDBJ databases">
        <title>Draft genome sequence of Xylaria bambusicola isolate GMP-LS, the root and basal stem rot pathogen of sugarcane in Indonesia.</title>
        <authorList>
            <person name="Selvaraj P."/>
            <person name="Muralishankar V."/>
            <person name="Muruganantham S."/>
            <person name="Sp S."/>
            <person name="Haryani S."/>
            <person name="Lau K.J.X."/>
            <person name="Naqvi N.I."/>
        </authorList>
    </citation>
    <scope>NUCLEOTIDE SEQUENCE [LARGE SCALE GENOMIC DNA]</scope>
    <source>
        <strain evidence="2">GMP-LS</strain>
    </source>
</reference>
<name>A0AAN7U476_9PEZI</name>
<proteinExistence type="predicted"/>
<feature type="region of interest" description="Disordered" evidence="1">
    <location>
        <begin position="1"/>
        <end position="60"/>
    </location>
</feature>
<sequence length="192" mass="20612">MGNCLSAPSQPQQQSLGDGNNNVRVLPGPRLAPQSALSRGNTGNLARPQTGRCSAPRQHASVGKKVTIVDQIQNAPREKQATIVDQSSFQIPRDSCPSQGFPPQGGDSSAAKRVDTWQTAPWAEGAVPDGIFLIDANEVEAATRMAKPSNRWGNIAAGIANRNPTFHQTKPLDTELDPAYPLPGEKDHRNYK</sequence>
<dbReference type="AlphaFoldDB" id="A0AAN7U476"/>
<accession>A0AAN7U476</accession>
<comment type="caution">
    <text evidence="2">The sequence shown here is derived from an EMBL/GenBank/DDBJ whole genome shotgun (WGS) entry which is preliminary data.</text>
</comment>
<evidence type="ECO:0000256" key="1">
    <source>
        <dbReference type="SAM" id="MobiDB-lite"/>
    </source>
</evidence>
<feature type="compositionally biased region" description="Polar residues" evidence="1">
    <location>
        <begin position="35"/>
        <end position="44"/>
    </location>
</feature>
<dbReference type="EMBL" id="JAWHQM010000002">
    <property type="protein sequence ID" value="KAK5625185.1"/>
    <property type="molecule type" value="Genomic_DNA"/>
</dbReference>
<keyword evidence="3" id="KW-1185">Reference proteome</keyword>
<evidence type="ECO:0000313" key="3">
    <source>
        <dbReference type="Proteomes" id="UP001305414"/>
    </source>
</evidence>
<feature type="region of interest" description="Disordered" evidence="1">
    <location>
        <begin position="162"/>
        <end position="192"/>
    </location>
</feature>